<reference evidence="5 6" key="1">
    <citation type="submission" date="2013-06" db="EMBL/GenBank/DDBJ databases">
        <authorList>
            <person name="Weinstock G."/>
            <person name="Sodergren E."/>
            <person name="Lobos E.A."/>
            <person name="Fulton L."/>
            <person name="Fulton R."/>
            <person name="Courtney L."/>
            <person name="Fronick C."/>
            <person name="O'Laughlin M."/>
            <person name="Godfrey J."/>
            <person name="Wilson R.M."/>
            <person name="Miner T."/>
            <person name="Farmer C."/>
            <person name="Delehaunty K."/>
            <person name="Cordes M."/>
            <person name="Minx P."/>
            <person name="Tomlinson C."/>
            <person name="Chen J."/>
            <person name="Wollam A."/>
            <person name="Pepin K.H."/>
            <person name="Bhonagiri V."/>
            <person name="Zhang X."/>
            <person name="Warren W."/>
            <person name="Mitreva M."/>
            <person name="Mardis E.R."/>
            <person name="Wilson R.K."/>
        </authorList>
    </citation>
    <scope>NUCLEOTIDE SEQUENCE [LARGE SCALE GENOMIC DNA]</scope>
    <source>
        <strain evidence="5 6">ATCC 14869</strain>
    </source>
</reference>
<dbReference type="PATRIC" id="fig|649758.3.peg.757"/>
<keyword evidence="1" id="KW-0285">Flavoprotein</keyword>
<dbReference type="GO" id="GO:0016491">
    <property type="term" value="F:oxidoreductase activity"/>
    <property type="evidence" value="ECO:0007669"/>
    <property type="project" value="InterPro"/>
</dbReference>
<dbReference type="Proteomes" id="UP000016644">
    <property type="component" value="Unassembled WGS sequence"/>
</dbReference>
<dbReference type="HOGENOM" id="CLU_050993_7_1_9"/>
<name>U2PK80_LEVBR</name>
<evidence type="ECO:0000256" key="1">
    <source>
        <dbReference type="ARBA" id="ARBA00022630"/>
    </source>
</evidence>
<evidence type="ECO:0000313" key="5">
    <source>
        <dbReference type="EMBL" id="ERK44546.1"/>
    </source>
</evidence>
<evidence type="ECO:0000313" key="6">
    <source>
        <dbReference type="Proteomes" id="UP000016644"/>
    </source>
</evidence>
<dbReference type="Gene3D" id="3.40.50.360">
    <property type="match status" value="1"/>
</dbReference>
<keyword evidence="3" id="KW-1133">Transmembrane helix</keyword>
<dbReference type="EMBL" id="AWVK01000030">
    <property type="protein sequence ID" value="ERK44546.1"/>
    <property type="molecule type" value="Genomic_DNA"/>
</dbReference>
<dbReference type="SUPFAM" id="SSF52218">
    <property type="entry name" value="Flavoproteins"/>
    <property type="match status" value="1"/>
</dbReference>
<keyword evidence="3" id="KW-0472">Membrane</keyword>
<dbReference type="PANTHER" id="PTHR43278">
    <property type="entry name" value="NAD(P)H-DEPENDENT FMN-CONTAINING OXIDOREDUCTASE YWQN-RELATED"/>
    <property type="match status" value="1"/>
</dbReference>
<organism evidence="5 6">
    <name type="scientific">Levilactobacillus brevis ATCC 14869 = DSM 20054</name>
    <dbReference type="NCBI Taxonomy" id="649758"/>
    <lineage>
        <taxon>Bacteria</taxon>
        <taxon>Bacillati</taxon>
        <taxon>Bacillota</taxon>
        <taxon>Bacilli</taxon>
        <taxon>Lactobacillales</taxon>
        <taxon>Lactobacillaceae</taxon>
        <taxon>Levilactobacillus</taxon>
    </lineage>
</organism>
<dbReference type="Pfam" id="PF03358">
    <property type="entry name" value="FMN_red"/>
    <property type="match status" value="1"/>
</dbReference>
<sequence length="185" mass="20666">MIFMQKQILLLGVFGHPKSNTQTLAHWVLEGLDYTTINLADRQLNFIQDQRWAPLWLPPVDDYQKILQAFLAAPTVVLASPIYWYGLAARLKAFIERWSETLALDPTFRQRIACKRLILLMVGGDDPRVKAQPIVQQVAEICAFLGMTLQATVIGQANRPGSLSNDPVAVRQAASLNQDLKAVGQ</sequence>
<proteinExistence type="predicted"/>
<feature type="domain" description="NADPH-dependent FMN reductase-like" evidence="4">
    <location>
        <begin position="11"/>
        <end position="148"/>
    </location>
</feature>
<evidence type="ECO:0000256" key="2">
    <source>
        <dbReference type="ARBA" id="ARBA00022643"/>
    </source>
</evidence>
<feature type="transmembrane region" description="Helical" evidence="3">
    <location>
        <begin position="66"/>
        <end position="87"/>
    </location>
</feature>
<keyword evidence="2" id="KW-0288">FMN</keyword>
<keyword evidence="3" id="KW-0812">Transmembrane</keyword>
<dbReference type="InterPro" id="IPR005025">
    <property type="entry name" value="FMN_Rdtase-like_dom"/>
</dbReference>
<dbReference type="InterPro" id="IPR029039">
    <property type="entry name" value="Flavoprotein-like_sf"/>
</dbReference>
<dbReference type="InterPro" id="IPR051796">
    <property type="entry name" value="ISF_SsuE-like"/>
</dbReference>
<dbReference type="PANTHER" id="PTHR43278:SF4">
    <property type="entry name" value="NAD(P)H-DEPENDENT FMN-CONTAINING OXIDOREDUCTASE YWQN-RELATED"/>
    <property type="match status" value="1"/>
</dbReference>
<evidence type="ECO:0000256" key="3">
    <source>
        <dbReference type="SAM" id="Phobius"/>
    </source>
</evidence>
<accession>U2PK80</accession>
<protein>
    <submittedName>
        <fullName evidence="5">Flavodoxin-like protein</fullName>
    </submittedName>
</protein>
<dbReference type="AlphaFoldDB" id="U2PK80"/>
<comment type="caution">
    <text evidence="5">The sequence shown here is derived from an EMBL/GenBank/DDBJ whole genome shotgun (WGS) entry which is preliminary data.</text>
</comment>
<evidence type="ECO:0000259" key="4">
    <source>
        <dbReference type="Pfam" id="PF03358"/>
    </source>
</evidence>
<gene>
    <name evidence="5" type="ORF">HMPREF0495_00849</name>
</gene>